<accession>A0A0E9TFU6</accession>
<name>A0A0E9TFU6_ANGAN</name>
<reference evidence="1" key="1">
    <citation type="submission" date="2014-11" db="EMBL/GenBank/DDBJ databases">
        <authorList>
            <person name="Amaro Gonzalez C."/>
        </authorList>
    </citation>
    <scope>NUCLEOTIDE SEQUENCE</scope>
</reference>
<proteinExistence type="predicted"/>
<evidence type="ECO:0000313" key="1">
    <source>
        <dbReference type="EMBL" id="JAH52471.1"/>
    </source>
</evidence>
<reference evidence="1" key="2">
    <citation type="journal article" date="2015" name="Fish Shellfish Immunol.">
        <title>Early steps in the European eel (Anguilla anguilla)-Vibrio vulnificus interaction in the gills: Role of the RtxA13 toxin.</title>
        <authorList>
            <person name="Callol A."/>
            <person name="Pajuelo D."/>
            <person name="Ebbesson L."/>
            <person name="Teles M."/>
            <person name="MacKenzie S."/>
            <person name="Amaro C."/>
        </authorList>
    </citation>
    <scope>NUCLEOTIDE SEQUENCE</scope>
</reference>
<dbReference type="EMBL" id="GBXM01056106">
    <property type="protein sequence ID" value="JAH52471.1"/>
    <property type="molecule type" value="Transcribed_RNA"/>
</dbReference>
<organism evidence="1">
    <name type="scientific">Anguilla anguilla</name>
    <name type="common">European freshwater eel</name>
    <name type="synonym">Muraena anguilla</name>
    <dbReference type="NCBI Taxonomy" id="7936"/>
    <lineage>
        <taxon>Eukaryota</taxon>
        <taxon>Metazoa</taxon>
        <taxon>Chordata</taxon>
        <taxon>Craniata</taxon>
        <taxon>Vertebrata</taxon>
        <taxon>Euteleostomi</taxon>
        <taxon>Actinopterygii</taxon>
        <taxon>Neopterygii</taxon>
        <taxon>Teleostei</taxon>
        <taxon>Anguilliformes</taxon>
        <taxon>Anguillidae</taxon>
        <taxon>Anguilla</taxon>
    </lineage>
</organism>
<protein>
    <submittedName>
        <fullName evidence="1">Uncharacterized protein</fullName>
    </submittedName>
</protein>
<sequence length="37" mass="4411">MPCHHRRHPLQRPHAECAKIANVFRNVLNMLHSIRAR</sequence>
<dbReference type="AlphaFoldDB" id="A0A0E9TFU6"/>